<evidence type="ECO:0000256" key="2">
    <source>
        <dbReference type="ARBA" id="ARBA00022475"/>
    </source>
</evidence>
<keyword evidence="4 7" id="KW-1133">Transmembrane helix</keyword>
<feature type="compositionally biased region" description="Pro residues" evidence="6">
    <location>
        <begin position="296"/>
        <end position="307"/>
    </location>
</feature>
<feature type="transmembrane region" description="Helical" evidence="7">
    <location>
        <begin position="224"/>
        <end position="246"/>
    </location>
</feature>
<dbReference type="InterPro" id="IPR017039">
    <property type="entry name" value="Virul_fac_BrkB"/>
</dbReference>
<evidence type="ECO:0000256" key="7">
    <source>
        <dbReference type="SAM" id="Phobius"/>
    </source>
</evidence>
<keyword evidence="5 7" id="KW-0472">Membrane</keyword>
<feature type="region of interest" description="Disordered" evidence="6">
    <location>
        <begin position="290"/>
        <end position="327"/>
    </location>
</feature>
<reference evidence="8 9" key="1">
    <citation type="submission" date="2021-01" db="EMBL/GenBank/DDBJ databases">
        <title>Whole genome shotgun sequence of Asanoa iriomotensis NBRC 100142.</title>
        <authorList>
            <person name="Komaki H."/>
            <person name="Tamura T."/>
        </authorList>
    </citation>
    <scope>NUCLEOTIDE SEQUENCE [LARGE SCALE GENOMIC DNA]</scope>
    <source>
        <strain evidence="8 9">NBRC 100142</strain>
    </source>
</reference>
<dbReference type="EMBL" id="BONC01000007">
    <property type="protein sequence ID" value="GIF55446.1"/>
    <property type="molecule type" value="Genomic_DNA"/>
</dbReference>
<evidence type="ECO:0000313" key="8">
    <source>
        <dbReference type="EMBL" id="GIF55446.1"/>
    </source>
</evidence>
<dbReference type="PANTHER" id="PTHR30213:SF1">
    <property type="entry name" value="INNER MEMBRANE PROTEIN YHJD"/>
    <property type="match status" value="1"/>
</dbReference>
<evidence type="ECO:0000256" key="3">
    <source>
        <dbReference type="ARBA" id="ARBA00022692"/>
    </source>
</evidence>
<dbReference type="Proteomes" id="UP000624325">
    <property type="component" value="Unassembled WGS sequence"/>
</dbReference>
<comment type="caution">
    <text evidence="8">The sequence shown here is derived from an EMBL/GenBank/DDBJ whole genome shotgun (WGS) entry which is preliminary data.</text>
</comment>
<dbReference type="PANTHER" id="PTHR30213">
    <property type="entry name" value="INNER MEMBRANE PROTEIN YHJD"/>
    <property type="match status" value="1"/>
</dbReference>
<feature type="transmembrane region" description="Helical" evidence="7">
    <location>
        <begin position="193"/>
        <end position="212"/>
    </location>
</feature>
<proteinExistence type="predicted"/>
<feature type="transmembrane region" description="Helical" evidence="7">
    <location>
        <begin position="153"/>
        <end position="173"/>
    </location>
</feature>
<organism evidence="8 9">
    <name type="scientific">Asanoa iriomotensis</name>
    <dbReference type="NCBI Taxonomy" id="234613"/>
    <lineage>
        <taxon>Bacteria</taxon>
        <taxon>Bacillati</taxon>
        <taxon>Actinomycetota</taxon>
        <taxon>Actinomycetes</taxon>
        <taxon>Micromonosporales</taxon>
        <taxon>Micromonosporaceae</taxon>
        <taxon>Asanoa</taxon>
    </lineage>
</organism>
<keyword evidence="3 7" id="KW-0812">Transmembrane</keyword>
<gene>
    <name evidence="8" type="ORF">Air01nite_15410</name>
</gene>
<feature type="transmembrane region" description="Helical" evidence="7">
    <location>
        <begin position="50"/>
        <end position="73"/>
    </location>
</feature>
<evidence type="ECO:0000256" key="1">
    <source>
        <dbReference type="ARBA" id="ARBA00004651"/>
    </source>
</evidence>
<evidence type="ECO:0000313" key="9">
    <source>
        <dbReference type="Proteomes" id="UP000624325"/>
    </source>
</evidence>
<protein>
    <submittedName>
        <fullName evidence="8">Membrane protein</fullName>
    </submittedName>
</protein>
<keyword evidence="9" id="KW-1185">Reference proteome</keyword>
<comment type="subcellular location">
    <subcellularLocation>
        <location evidence="1">Cell membrane</location>
        <topology evidence="1">Multi-pass membrane protein</topology>
    </subcellularLocation>
</comment>
<evidence type="ECO:0000256" key="4">
    <source>
        <dbReference type="ARBA" id="ARBA00022989"/>
    </source>
</evidence>
<evidence type="ECO:0000256" key="5">
    <source>
        <dbReference type="ARBA" id="ARBA00023136"/>
    </source>
</evidence>
<feature type="transmembrane region" description="Helical" evidence="7">
    <location>
        <begin position="252"/>
        <end position="269"/>
    </location>
</feature>
<keyword evidence="2" id="KW-1003">Cell membrane</keyword>
<feature type="transmembrane region" description="Helical" evidence="7">
    <location>
        <begin position="112"/>
        <end position="132"/>
    </location>
</feature>
<sequence length="327" mass="35057">MTSVNPLARIEAGINRGLDRARERSGAFDHFYRAADRFGFVLGGRLAAAIAYYGFFAIFAFALVGYAVFGFVLSNGGVNEAFVDFLTANLPFLDIKNVEDAVSGVQTTGRPIGIVGLIGLVFTGIGWVEAIRSSQRAVHFLKQQPGNLVVRRFVDLGVLLIVLAMVIISVGAVDGLRTLLTWAIGGGGTWLMVLTYVLTVLVNLVIAFALLCAIPRIRMSPRRLVVPMIMVAGGLTILNSVGRLYVNWVRDNAAYALVGPVGLLIYLYLYNQILIWAAAVAATDTHGTVRDLGAPPAEPMPPHGPPPVDHEEEEDPGNGNPEGHHGA</sequence>
<accession>A0ABQ4BY48</accession>
<name>A0ABQ4BY48_9ACTN</name>
<evidence type="ECO:0000256" key="6">
    <source>
        <dbReference type="SAM" id="MobiDB-lite"/>
    </source>
</evidence>
<dbReference type="Pfam" id="PF03631">
    <property type="entry name" value="Virul_fac_BrkB"/>
    <property type="match status" value="1"/>
</dbReference>